<organism evidence="1 2">
    <name type="scientific">Ceratodon purpureus</name>
    <name type="common">Fire moss</name>
    <name type="synonym">Dicranum purpureum</name>
    <dbReference type="NCBI Taxonomy" id="3225"/>
    <lineage>
        <taxon>Eukaryota</taxon>
        <taxon>Viridiplantae</taxon>
        <taxon>Streptophyta</taxon>
        <taxon>Embryophyta</taxon>
        <taxon>Bryophyta</taxon>
        <taxon>Bryophytina</taxon>
        <taxon>Bryopsida</taxon>
        <taxon>Dicranidae</taxon>
        <taxon>Pseudoditrichales</taxon>
        <taxon>Ditrichaceae</taxon>
        <taxon>Ceratodon</taxon>
    </lineage>
</organism>
<accession>A0A8T0H1V8</accession>
<proteinExistence type="predicted"/>
<gene>
    <name evidence="1" type="ORF">KC19_7G037900</name>
</gene>
<dbReference type="Proteomes" id="UP000822688">
    <property type="component" value="Chromosome 7"/>
</dbReference>
<sequence>MVEALAIWLGSILFKLKHSPALHLQRGDLGEKLMLCKTNRCQYCYNHADQYHPRHACQYCCILVYNVRVYLCLPRRSHCLLSTRPIIQDECMPKRYHDKVIDWRHVASQNRKPESQHENLIRN</sequence>
<dbReference type="AlphaFoldDB" id="A0A8T0H1V8"/>
<name>A0A8T0H1V8_CERPU</name>
<keyword evidence="2" id="KW-1185">Reference proteome</keyword>
<comment type="caution">
    <text evidence="1">The sequence shown here is derived from an EMBL/GenBank/DDBJ whole genome shotgun (WGS) entry which is preliminary data.</text>
</comment>
<evidence type="ECO:0000313" key="2">
    <source>
        <dbReference type="Proteomes" id="UP000822688"/>
    </source>
</evidence>
<protein>
    <submittedName>
        <fullName evidence="1">Uncharacterized protein</fullName>
    </submittedName>
</protein>
<dbReference type="EMBL" id="CM026428">
    <property type="protein sequence ID" value="KAG0566091.1"/>
    <property type="molecule type" value="Genomic_DNA"/>
</dbReference>
<reference evidence="1" key="1">
    <citation type="submission" date="2020-06" db="EMBL/GenBank/DDBJ databases">
        <title>WGS assembly of Ceratodon purpureus strain R40.</title>
        <authorList>
            <person name="Carey S.B."/>
            <person name="Jenkins J."/>
            <person name="Shu S."/>
            <person name="Lovell J.T."/>
            <person name="Sreedasyam A."/>
            <person name="Maumus F."/>
            <person name="Tiley G.P."/>
            <person name="Fernandez-Pozo N."/>
            <person name="Barry K."/>
            <person name="Chen C."/>
            <person name="Wang M."/>
            <person name="Lipzen A."/>
            <person name="Daum C."/>
            <person name="Saski C.A."/>
            <person name="Payton A.C."/>
            <person name="Mcbreen J.C."/>
            <person name="Conrad R.E."/>
            <person name="Kollar L.M."/>
            <person name="Olsson S."/>
            <person name="Huttunen S."/>
            <person name="Landis J.B."/>
            <person name="Wickett N.J."/>
            <person name="Johnson M.G."/>
            <person name="Rensing S.A."/>
            <person name="Grimwood J."/>
            <person name="Schmutz J."/>
            <person name="Mcdaniel S.F."/>
        </authorList>
    </citation>
    <scope>NUCLEOTIDE SEQUENCE</scope>
    <source>
        <strain evidence="1">R40</strain>
    </source>
</reference>
<evidence type="ECO:0000313" key="1">
    <source>
        <dbReference type="EMBL" id="KAG0566091.1"/>
    </source>
</evidence>